<name>A0ABU1SEY7_9MICO</name>
<dbReference type="Proteomes" id="UP001259347">
    <property type="component" value="Unassembled WGS sequence"/>
</dbReference>
<reference evidence="1 2" key="1">
    <citation type="submission" date="2023-07" db="EMBL/GenBank/DDBJ databases">
        <title>Sorghum-associated microbial communities from plants grown in Nebraska, USA.</title>
        <authorList>
            <person name="Schachtman D."/>
        </authorList>
    </citation>
    <scope>NUCLEOTIDE SEQUENCE [LARGE SCALE GENOMIC DNA]</scope>
    <source>
        <strain evidence="1 2">2980</strain>
    </source>
</reference>
<sequence length="99" mass="11079">MTGISGEAMGVELVEQPKWSDDVSDWRRYAGELRSKIGDLNRLLSVEREQQRILRNSKGRDAKLLTKVERFLADGDVPAAVDLLARRRQGIDAAKAGRT</sequence>
<dbReference type="RefSeq" id="WP_310021691.1">
    <property type="nucleotide sequence ID" value="NZ_JAVDUM010000012.1"/>
</dbReference>
<evidence type="ECO:0000313" key="1">
    <source>
        <dbReference type="EMBL" id="MDR6868155.1"/>
    </source>
</evidence>
<protein>
    <submittedName>
        <fullName evidence="1">Uncharacterized protein</fullName>
    </submittedName>
</protein>
<proteinExistence type="predicted"/>
<organism evidence="1 2">
    <name type="scientific">Microbacterium resistens</name>
    <dbReference type="NCBI Taxonomy" id="156977"/>
    <lineage>
        <taxon>Bacteria</taxon>
        <taxon>Bacillati</taxon>
        <taxon>Actinomycetota</taxon>
        <taxon>Actinomycetes</taxon>
        <taxon>Micrococcales</taxon>
        <taxon>Microbacteriaceae</taxon>
        <taxon>Microbacterium</taxon>
    </lineage>
</organism>
<evidence type="ECO:0000313" key="2">
    <source>
        <dbReference type="Proteomes" id="UP001259347"/>
    </source>
</evidence>
<dbReference type="EMBL" id="JAVDUM010000012">
    <property type="protein sequence ID" value="MDR6868155.1"/>
    <property type="molecule type" value="Genomic_DNA"/>
</dbReference>
<gene>
    <name evidence="1" type="ORF">J2Y69_002766</name>
</gene>
<accession>A0ABU1SEY7</accession>
<comment type="caution">
    <text evidence="1">The sequence shown here is derived from an EMBL/GenBank/DDBJ whole genome shotgun (WGS) entry which is preliminary data.</text>
</comment>
<keyword evidence="2" id="KW-1185">Reference proteome</keyword>